<dbReference type="Gene3D" id="2.60.40.1120">
    <property type="entry name" value="Carboxypeptidase-like, regulatory domain"/>
    <property type="match status" value="1"/>
</dbReference>
<protein>
    <submittedName>
        <fullName evidence="2">Carboxypeptidase-like regulatory domain-containing protein</fullName>
    </submittedName>
</protein>
<dbReference type="Gene3D" id="2.170.130.10">
    <property type="entry name" value="TonB-dependent receptor, plug domain"/>
    <property type="match status" value="1"/>
</dbReference>
<evidence type="ECO:0000313" key="2">
    <source>
        <dbReference type="EMBL" id="MBL0740782.1"/>
    </source>
</evidence>
<comment type="caution">
    <text evidence="2">The sequence shown here is derived from an EMBL/GenBank/DDBJ whole genome shotgun (WGS) entry which is preliminary data.</text>
</comment>
<name>A0ABS1KQ15_9BACT</name>
<dbReference type="SUPFAM" id="SSF56935">
    <property type="entry name" value="Porins"/>
    <property type="match status" value="1"/>
</dbReference>
<keyword evidence="3" id="KW-1185">Reference proteome</keyword>
<dbReference type="InterPro" id="IPR008969">
    <property type="entry name" value="CarboxyPept-like_regulatory"/>
</dbReference>
<dbReference type="RefSeq" id="WP_202008163.1">
    <property type="nucleotide sequence ID" value="NZ_JAERRB010000002.1"/>
</dbReference>
<dbReference type="Pfam" id="PF07715">
    <property type="entry name" value="Plug"/>
    <property type="match status" value="1"/>
</dbReference>
<dbReference type="SUPFAM" id="SSF49464">
    <property type="entry name" value="Carboxypeptidase regulatory domain-like"/>
    <property type="match status" value="1"/>
</dbReference>
<gene>
    <name evidence="2" type="ORF">JI741_06105</name>
</gene>
<organism evidence="2 3">
    <name type="scientific">Chryseolinea lacunae</name>
    <dbReference type="NCBI Taxonomy" id="2801331"/>
    <lineage>
        <taxon>Bacteria</taxon>
        <taxon>Pseudomonadati</taxon>
        <taxon>Bacteroidota</taxon>
        <taxon>Cytophagia</taxon>
        <taxon>Cytophagales</taxon>
        <taxon>Fulvivirgaceae</taxon>
        <taxon>Chryseolinea</taxon>
    </lineage>
</organism>
<dbReference type="Pfam" id="PF13715">
    <property type="entry name" value="CarbopepD_reg_2"/>
    <property type="match status" value="1"/>
</dbReference>
<dbReference type="Proteomes" id="UP000613030">
    <property type="component" value="Unassembled WGS sequence"/>
</dbReference>
<dbReference type="InterPro" id="IPR012910">
    <property type="entry name" value="Plug_dom"/>
</dbReference>
<reference evidence="2 3" key="1">
    <citation type="submission" date="2021-01" db="EMBL/GenBank/DDBJ databases">
        <title>Chryseolinea sp. Jin1 Genome sequencing and assembly.</title>
        <authorList>
            <person name="Kim I."/>
        </authorList>
    </citation>
    <scope>NUCLEOTIDE SEQUENCE [LARGE SCALE GENOMIC DNA]</scope>
    <source>
        <strain evidence="2 3">Jin1</strain>
    </source>
</reference>
<dbReference type="InterPro" id="IPR037066">
    <property type="entry name" value="Plug_dom_sf"/>
</dbReference>
<evidence type="ECO:0000313" key="3">
    <source>
        <dbReference type="Proteomes" id="UP000613030"/>
    </source>
</evidence>
<accession>A0ABS1KQ15</accession>
<sequence>MHRVCIGMILHIFLGHAVARAQTSGIRGSVTDQGTQQPLPYASVYINLTTQGTYTNERGEFVLTLSPGPHEVIVSFVGYQPFQTRVNVNAGEFTDLAVSLKAAVLKEMVVSGTKDTQWQRQLGRFTKLFMGTGPSASQCKILNPYSLEFTDEKGVFYAKSSVPLEIENLYLGYRVYYDLRNFMVGPTHYLIAGYVRFAEIETIDSLLEKKWRKNRDAVYKGSSRHLLKALVTGKVKEEAFEVYQDNSTAIAVRNANFMGNVDRLVTIYNTDSIVSPGKAPGWYAVKLPPRLEVHYVHKPSVAKVYRDVPYPVSWIDVKGGSLEVNAEGILANSLKMVVSGAMGDSRIAEILPNDYVPDATTEHHRKIVPRTIGQLAVLAEKPYLHTDRSYYYPGDVIWFKAHMQYYSPSMRDSLSRVLYVDLVDAEKKIVMTRVFPLSRDGGVGHLELPQALPRGNYQLRAYTRWMLNFDRAFVFVKPVQILADNEWVRPADRNPDQTSDNIVLTTDKDHYKTREKISMTLQVMPADVPLTTLLSVSVTDLDQAVPARNETTILAAHLPTVSLPDTLARKNMHTIQYGIDVKGHVTNPQGKAVQGVLTFVQKNANDAFVVKTDEAGNFYVPDLLVYDTAKLLVQPKTVGGRFGKIALDSVVLSPPVQSAEALHLDIQRDAVSHHRYKQDRPAKILEEIVVSTARAPNEKRVSLATPDALVDGTYFRSGAFADIILALQSKVAGLRIITIIGPDAWPRRYILFGAASSLGSLEAQEPIVLVDGVMLNSGMGGTVEQISKIDPNEIDRVEVTKFGNGAAYGARGGNGVIAIFTRNKYDERTGKKPLPYNKEKLVPLNIQGYASPLSFRGRDHATEDASAVPDYRATLYWNPEVALDEHNQTRITFYAADLETRYRVVVEGLTADGVPLRAEKIIVVKLP</sequence>
<evidence type="ECO:0000259" key="1">
    <source>
        <dbReference type="Pfam" id="PF07715"/>
    </source>
</evidence>
<dbReference type="Gene3D" id="2.60.40.1930">
    <property type="match status" value="1"/>
</dbReference>
<dbReference type="EMBL" id="JAERRB010000002">
    <property type="protein sequence ID" value="MBL0740782.1"/>
    <property type="molecule type" value="Genomic_DNA"/>
</dbReference>
<proteinExistence type="predicted"/>
<feature type="domain" description="TonB-dependent receptor plug" evidence="1">
    <location>
        <begin position="722"/>
        <end position="816"/>
    </location>
</feature>